<evidence type="ECO:0000256" key="3">
    <source>
        <dbReference type="ARBA" id="ARBA00022679"/>
    </source>
</evidence>
<dbReference type="STRING" id="863239.GCA_000213935_00341"/>
<evidence type="ECO:0008006" key="11">
    <source>
        <dbReference type="Google" id="ProtNLM"/>
    </source>
</evidence>
<dbReference type="GO" id="GO:0005886">
    <property type="term" value="C:plasma membrane"/>
    <property type="evidence" value="ECO:0007669"/>
    <property type="project" value="UniProtKB-SubCell"/>
</dbReference>
<feature type="transmembrane region" description="Helical" evidence="8">
    <location>
        <begin position="6"/>
        <end position="31"/>
    </location>
</feature>
<keyword evidence="3" id="KW-0808">Transferase</keyword>
<feature type="transmembrane region" description="Helical" evidence="8">
    <location>
        <begin position="307"/>
        <end position="324"/>
    </location>
</feature>
<dbReference type="GO" id="GO:0016758">
    <property type="term" value="F:hexosyltransferase activity"/>
    <property type="evidence" value="ECO:0007669"/>
    <property type="project" value="InterPro"/>
</dbReference>
<evidence type="ECO:0000256" key="4">
    <source>
        <dbReference type="ARBA" id="ARBA00022692"/>
    </source>
</evidence>
<dbReference type="Proteomes" id="UP000261739">
    <property type="component" value="Unassembled WGS sequence"/>
</dbReference>
<evidence type="ECO:0000313" key="9">
    <source>
        <dbReference type="EMBL" id="HCT15662.1"/>
    </source>
</evidence>
<feature type="transmembrane region" description="Helical" evidence="8">
    <location>
        <begin position="169"/>
        <end position="191"/>
    </location>
</feature>
<dbReference type="AlphaFoldDB" id="A0A3D4T2B2"/>
<sequence length="397" mass="42619">MRAGVPVVLVIATVAAVLRFFVNTGGVVYHIDFDVYRAGGRAVLDNIPLYEGSFAVGGITLPFTYPPLSALAFVPTAVLPTDVGAVLFNLVSLAALAATVAVVLQAVAHEAGRTLTRRTLWAVSCAVVPLAVWLWPVNSTLGYGQINVVLMVLVVADLLLPRTPWPRGMLIGLAAALKLTPAVFGLMFLLRRQWREAATSVVSGVGFSALAWLVLPDDSHRYWTETISDPTRIGGLAYSANQSWRGVLARFTDGPGQEHLWLVLAVVSAVAVIVVMLRQLAVGAVAAAVCTNSLLGLLASPVSWAHHWVWVLPMLVILGATWWWGRRAGALALFTVILLLSTVLVFHLWYPSKNDVELDWSLIMKVTGAEFVVLGVLWLVAGAVAPALTRAGSSQRR</sequence>
<evidence type="ECO:0000256" key="8">
    <source>
        <dbReference type="SAM" id="Phobius"/>
    </source>
</evidence>
<evidence type="ECO:0000256" key="7">
    <source>
        <dbReference type="ARBA" id="ARBA00024033"/>
    </source>
</evidence>
<evidence type="ECO:0000256" key="5">
    <source>
        <dbReference type="ARBA" id="ARBA00022989"/>
    </source>
</evidence>
<evidence type="ECO:0000256" key="2">
    <source>
        <dbReference type="ARBA" id="ARBA00022475"/>
    </source>
</evidence>
<dbReference type="EMBL" id="DQID01000327">
    <property type="protein sequence ID" value="HCT15662.1"/>
    <property type="molecule type" value="Genomic_DNA"/>
</dbReference>
<comment type="similarity">
    <text evidence="7">Belongs to the glycosyltransferase 87 family.</text>
</comment>
<feature type="transmembrane region" description="Helical" evidence="8">
    <location>
        <begin position="119"/>
        <end position="136"/>
    </location>
</feature>
<accession>A0A3D4T2B2</accession>
<gene>
    <name evidence="9" type="ORF">DIW82_13000</name>
</gene>
<feature type="transmembrane region" description="Helical" evidence="8">
    <location>
        <begin position="331"/>
        <end position="350"/>
    </location>
</feature>
<keyword evidence="4 8" id="KW-0812">Transmembrane</keyword>
<dbReference type="InterPro" id="IPR018584">
    <property type="entry name" value="GT87"/>
</dbReference>
<name>A0A3D4T2B2_9CORY</name>
<organism evidence="9 10">
    <name type="scientific">Corynebacterium nuruki</name>
    <dbReference type="NCBI Taxonomy" id="1032851"/>
    <lineage>
        <taxon>Bacteria</taxon>
        <taxon>Bacillati</taxon>
        <taxon>Actinomycetota</taxon>
        <taxon>Actinomycetes</taxon>
        <taxon>Mycobacteriales</taxon>
        <taxon>Corynebacteriaceae</taxon>
        <taxon>Corynebacterium</taxon>
    </lineage>
</organism>
<reference evidence="9 10" key="1">
    <citation type="journal article" date="2018" name="Nat. Biotechnol.">
        <title>A standardized bacterial taxonomy based on genome phylogeny substantially revises the tree of life.</title>
        <authorList>
            <person name="Parks D.H."/>
            <person name="Chuvochina M."/>
            <person name="Waite D.W."/>
            <person name="Rinke C."/>
            <person name="Skarshewski A."/>
            <person name="Chaumeil P.A."/>
            <person name="Hugenholtz P."/>
        </authorList>
    </citation>
    <scope>NUCLEOTIDE SEQUENCE [LARGE SCALE GENOMIC DNA]</scope>
    <source>
        <strain evidence="9">UBA11247</strain>
    </source>
</reference>
<keyword evidence="2" id="KW-1003">Cell membrane</keyword>
<comment type="subcellular location">
    <subcellularLocation>
        <location evidence="1">Cell membrane</location>
        <topology evidence="1">Multi-pass membrane protein</topology>
    </subcellularLocation>
</comment>
<keyword evidence="5 8" id="KW-1133">Transmembrane helix</keyword>
<feature type="transmembrane region" description="Helical" evidence="8">
    <location>
        <begin position="260"/>
        <end position="287"/>
    </location>
</feature>
<evidence type="ECO:0000256" key="1">
    <source>
        <dbReference type="ARBA" id="ARBA00004651"/>
    </source>
</evidence>
<proteinExistence type="inferred from homology"/>
<keyword evidence="6 8" id="KW-0472">Membrane</keyword>
<protein>
    <recommendedName>
        <fullName evidence="11">DUF2029 domain-containing protein</fullName>
    </recommendedName>
</protein>
<comment type="caution">
    <text evidence="9">The sequence shown here is derived from an EMBL/GenBank/DDBJ whole genome shotgun (WGS) entry which is preliminary data.</text>
</comment>
<evidence type="ECO:0000256" key="6">
    <source>
        <dbReference type="ARBA" id="ARBA00023136"/>
    </source>
</evidence>
<dbReference type="Pfam" id="PF09594">
    <property type="entry name" value="GT87"/>
    <property type="match status" value="1"/>
</dbReference>
<feature type="transmembrane region" description="Helical" evidence="8">
    <location>
        <begin position="362"/>
        <end position="388"/>
    </location>
</feature>
<feature type="transmembrane region" description="Helical" evidence="8">
    <location>
        <begin position="85"/>
        <end position="107"/>
    </location>
</feature>
<evidence type="ECO:0000313" key="10">
    <source>
        <dbReference type="Proteomes" id="UP000261739"/>
    </source>
</evidence>